<organism evidence="2 3">
    <name type="scientific">Panicum virgatum</name>
    <name type="common">Blackwell switchgrass</name>
    <dbReference type="NCBI Taxonomy" id="38727"/>
    <lineage>
        <taxon>Eukaryota</taxon>
        <taxon>Viridiplantae</taxon>
        <taxon>Streptophyta</taxon>
        <taxon>Embryophyta</taxon>
        <taxon>Tracheophyta</taxon>
        <taxon>Spermatophyta</taxon>
        <taxon>Magnoliopsida</taxon>
        <taxon>Liliopsida</taxon>
        <taxon>Poales</taxon>
        <taxon>Poaceae</taxon>
        <taxon>PACMAD clade</taxon>
        <taxon>Panicoideae</taxon>
        <taxon>Panicodae</taxon>
        <taxon>Paniceae</taxon>
        <taxon>Panicinae</taxon>
        <taxon>Panicum</taxon>
        <taxon>Panicum sect. Hiantes</taxon>
    </lineage>
</organism>
<evidence type="ECO:0000313" key="2">
    <source>
        <dbReference type="EMBL" id="KAG2558373.1"/>
    </source>
</evidence>
<proteinExistence type="predicted"/>
<protein>
    <submittedName>
        <fullName evidence="2">Uncharacterized protein</fullName>
    </submittedName>
</protein>
<dbReference type="Proteomes" id="UP000823388">
    <property type="component" value="Chromosome 8N"/>
</dbReference>
<keyword evidence="3" id="KW-1185">Reference proteome</keyword>
<feature type="region of interest" description="Disordered" evidence="1">
    <location>
        <begin position="240"/>
        <end position="274"/>
    </location>
</feature>
<name>A0A8T0P984_PANVG</name>
<dbReference type="EMBL" id="CM029052">
    <property type="protein sequence ID" value="KAG2558373.1"/>
    <property type="molecule type" value="Genomic_DNA"/>
</dbReference>
<evidence type="ECO:0000256" key="1">
    <source>
        <dbReference type="SAM" id="MobiDB-lite"/>
    </source>
</evidence>
<dbReference type="AlphaFoldDB" id="A0A8T0P984"/>
<sequence length="291" mass="32462">MGKCPFYPHYVSWSHRPNPTPFPNSSSSSLLRPDPLQSSSTPVSHASGHPPCSSSSPTAKPRPLYPLCSMLLSSPCFFHRKTSTRIPLHSQIIQPHQQDKHPLPSAIQARSWATCSPPFSTPSQRREHHLFPSAPLARAEQHDTDGHEPDEKKHAVNARVVLSVQDLLGTPAHPRGSRGTTSCHLSMTSGDARLCRGRPQARPQTQMHRHPRGITVMRHRQVVASTVWKTVDELRPWMTPLPRLRDGGPPAFRTTTEAARRGSTPGGRGRLGNWVKDDARWGRHSRQTMLR</sequence>
<feature type="region of interest" description="Disordered" evidence="1">
    <location>
        <begin position="11"/>
        <end position="58"/>
    </location>
</feature>
<reference evidence="2" key="1">
    <citation type="submission" date="2020-05" db="EMBL/GenBank/DDBJ databases">
        <title>WGS assembly of Panicum virgatum.</title>
        <authorList>
            <person name="Lovell J.T."/>
            <person name="Jenkins J."/>
            <person name="Shu S."/>
            <person name="Juenger T.E."/>
            <person name="Schmutz J."/>
        </authorList>
    </citation>
    <scope>NUCLEOTIDE SEQUENCE</scope>
    <source>
        <strain evidence="2">AP13</strain>
    </source>
</reference>
<evidence type="ECO:0000313" key="3">
    <source>
        <dbReference type="Proteomes" id="UP000823388"/>
    </source>
</evidence>
<accession>A0A8T0P984</accession>
<comment type="caution">
    <text evidence="2">The sequence shown here is derived from an EMBL/GenBank/DDBJ whole genome shotgun (WGS) entry which is preliminary data.</text>
</comment>
<gene>
    <name evidence="2" type="ORF">PVAP13_8NG110701</name>
</gene>
<feature type="compositionally biased region" description="Low complexity" evidence="1">
    <location>
        <begin position="23"/>
        <end position="40"/>
    </location>
</feature>